<accession>A0A2T4DFC4</accession>
<protein>
    <submittedName>
        <fullName evidence="3">Glycosyl hydrolase</fullName>
    </submittedName>
</protein>
<keyword evidence="1 3" id="KW-0378">Hydrolase</keyword>
<dbReference type="AlphaFoldDB" id="A0A2T4DFC4"/>
<dbReference type="Gene3D" id="3.20.20.520">
    <property type="entry name" value="Glycosyl hydrolase family 115"/>
    <property type="match status" value="1"/>
</dbReference>
<dbReference type="GO" id="GO:0016787">
    <property type="term" value="F:hydrolase activity"/>
    <property type="evidence" value="ECO:0007669"/>
    <property type="project" value="UniProtKB-KW"/>
</dbReference>
<feature type="non-terminal residue" evidence="3">
    <location>
        <position position="297"/>
    </location>
</feature>
<name>A0A2T4DFC4_9BACT</name>
<dbReference type="PANTHER" id="PTHR37842:SF2">
    <property type="entry name" value="GYLCOSYL HYDROLASE 115 C-TERMINAL DOMAIN-CONTAINING PROTEIN"/>
    <property type="match status" value="1"/>
</dbReference>
<sequence>MKFKSYYYPFLLIFFSTLSVVNCLAQEQHYVDFSETDDSFPLVTQQGAASFMISESDFKGVIKVAGHLQNDILRVTGQKPVIISDLKLAHKKMVIIGTLGKSKLIDQLVANGKLDVSLLKGKWEKFTTQTVEKPFPGVEQALVIAGSDKRGTIYGMYDLSRQIGVHPWHFWADIPAQKHPELYVKSGIHTLGEPKVKYRGIFINDEAPALAGWAYERYGGFNAQFYDKVFELILRMRGNYLWPAMWGRMFYVDDPKNAELADEYGIVMGTSHHEPLTRAHAEWKQFGKGDWNYNTNP</sequence>
<dbReference type="InterPro" id="IPR029018">
    <property type="entry name" value="Hex-like_dom2"/>
</dbReference>
<evidence type="ECO:0000256" key="2">
    <source>
        <dbReference type="SAM" id="SignalP"/>
    </source>
</evidence>
<feature type="signal peptide" evidence="2">
    <location>
        <begin position="1"/>
        <end position="25"/>
    </location>
</feature>
<dbReference type="PANTHER" id="PTHR37842">
    <property type="match status" value="1"/>
</dbReference>
<gene>
    <name evidence="3" type="ORF">C9994_13880</name>
</gene>
<dbReference type="InterPro" id="IPR042301">
    <property type="entry name" value="GH115_sf"/>
</dbReference>
<keyword evidence="2" id="KW-0732">Signal</keyword>
<proteinExistence type="predicted"/>
<evidence type="ECO:0000313" key="4">
    <source>
        <dbReference type="Proteomes" id="UP000240608"/>
    </source>
</evidence>
<dbReference type="Gene3D" id="3.30.379.10">
    <property type="entry name" value="Chitobiase/beta-hexosaminidase domain 2-like"/>
    <property type="match status" value="1"/>
</dbReference>
<reference evidence="3 4" key="1">
    <citation type="submission" date="2018-03" db="EMBL/GenBank/DDBJ databases">
        <title>Cross-interface Injection: A General Nanoliter Liquid Handling Method Applied to Single Cells Genome Amplification Automated Nanoliter Liquid Handling Applied to Single Cell Multiple Displacement Amplification.</title>
        <authorList>
            <person name="Yun J."/>
            <person name="Xu P."/>
            <person name="Xu J."/>
            <person name="Dai X."/>
            <person name="Wang Y."/>
            <person name="Zheng X."/>
            <person name="Cao C."/>
            <person name="Yi Q."/>
            <person name="Zhu Y."/>
            <person name="Wang L."/>
            <person name="Dong Z."/>
            <person name="Huang Y."/>
            <person name="Huang L."/>
            <person name="Du W."/>
        </authorList>
    </citation>
    <scope>NUCLEOTIDE SEQUENCE [LARGE SCALE GENOMIC DNA]</scope>
    <source>
        <strain evidence="3 4">Z-D1-2</strain>
    </source>
</reference>
<evidence type="ECO:0000256" key="1">
    <source>
        <dbReference type="ARBA" id="ARBA00022801"/>
    </source>
</evidence>
<dbReference type="InterPro" id="IPR031924">
    <property type="entry name" value="GH115"/>
</dbReference>
<dbReference type="SUPFAM" id="SSF55545">
    <property type="entry name" value="beta-N-acetylhexosaminidase-like domain"/>
    <property type="match status" value="1"/>
</dbReference>
<evidence type="ECO:0000313" key="3">
    <source>
        <dbReference type="EMBL" id="PTB92539.1"/>
    </source>
</evidence>
<dbReference type="EMBL" id="PYVU01000214">
    <property type="protein sequence ID" value="PTB92539.1"/>
    <property type="molecule type" value="Genomic_DNA"/>
</dbReference>
<dbReference type="Proteomes" id="UP000240608">
    <property type="component" value="Unassembled WGS sequence"/>
</dbReference>
<organism evidence="3 4">
    <name type="scientific">Marivirga lumbricoides</name>
    <dbReference type="NCBI Taxonomy" id="1046115"/>
    <lineage>
        <taxon>Bacteria</taxon>
        <taxon>Pseudomonadati</taxon>
        <taxon>Bacteroidota</taxon>
        <taxon>Cytophagia</taxon>
        <taxon>Cytophagales</taxon>
        <taxon>Marivirgaceae</taxon>
        <taxon>Marivirga</taxon>
    </lineage>
</organism>
<dbReference type="GO" id="GO:0005975">
    <property type="term" value="P:carbohydrate metabolic process"/>
    <property type="evidence" value="ECO:0007669"/>
    <property type="project" value="UniProtKB-ARBA"/>
</dbReference>
<feature type="chain" id="PRO_5015630261" evidence="2">
    <location>
        <begin position="26"/>
        <end position="297"/>
    </location>
</feature>
<dbReference type="Pfam" id="PF15979">
    <property type="entry name" value="Glyco_hydro_115"/>
    <property type="match status" value="1"/>
</dbReference>
<comment type="caution">
    <text evidence="3">The sequence shown here is derived from an EMBL/GenBank/DDBJ whole genome shotgun (WGS) entry which is preliminary data.</text>
</comment>